<dbReference type="InterPro" id="IPR045239">
    <property type="entry name" value="bHLH95_bHLH"/>
</dbReference>
<dbReference type="InterPro" id="IPR045843">
    <property type="entry name" value="IND-like"/>
</dbReference>
<comment type="subunit">
    <text evidence="2">Homodimer.</text>
</comment>
<dbReference type="InterPro" id="IPR011598">
    <property type="entry name" value="bHLH_dom"/>
</dbReference>
<evidence type="ECO:0000256" key="7">
    <source>
        <dbReference type="SAM" id="MobiDB-lite"/>
    </source>
</evidence>
<dbReference type="OrthoDB" id="673975at2759"/>
<dbReference type="RefSeq" id="XP_010240994.1">
    <property type="nucleotide sequence ID" value="XM_010242692.2"/>
</dbReference>
<dbReference type="InterPro" id="IPR036638">
    <property type="entry name" value="HLH_DNA-bd_sf"/>
</dbReference>
<dbReference type="OMA" id="NWNQALL"/>
<keyword evidence="4" id="KW-0238">DNA-binding</keyword>
<dbReference type="GO" id="GO:0000981">
    <property type="term" value="F:DNA-binding transcription factor activity, RNA polymerase II-specific"/>
    <property type="evidence" value="ECO:0000318"/>
    <property type="project" value="GO_Central"/>
</dbReference>
<sequence>MADQFQTGVCSGNWWNPTRNGFNGNSSPCSTALNDIGSFGWPTEMVDMKTRSTEESASVCDSSIVFSDTQKQQVADSVSGGGVLMDSTLQIMGFGLSSPTTVDWNQALLRSSGRGEANFHSMLQEELSSRHSFRQETSMESSQLQKEWSPKNFSVSGEDSSINALKQINQVFALDQQRLNSINSSSECTVTCQGLPTSFPMSSTSYGCTSTLLQGLFETDPQSQQSSFENGSINLLPNCRINSNDISPSWPKFSQLLKTSPPKQQSTNQLHFSNKGPFWNASAAAMNEVRSSYFPSSQTQLLTPTFEEKPNCSNLTAKSSTEDVRDSASAVKKGNSEPAFKRPRIETPLPTFKVRKEKLGDRITALQQLVSPFGKTDTASVLFEAIEYIKFLHDQVSVLSTPYMKNGASIQPKQNSDKSKEGEAHKPDLRSRGLCLVPISSTYPVTNETAADFWTPTFGGTYR</sequence>
<dbReference type="CDD" id="cd11393">
    <property type="entry name" value="bHLH_AtbHLH_like"/>
    <property type="match status" value="1"/>
</dbReference>
<dbReference type="PROSITE" id="PS50888">
    <property type="entry name" value="BHLH"/>
    <property type="match status" value="1"/>
</dbReference>
<dbReference type="GO" id="GO:0006357">
    <property type="term" value="P:regulation of transcription by RNA polymerase II"/>
    <property type="evidence" value="ECO:0000318"/>
    <property type="project" value="GO_Central"/>
</dbReference>
<organism evidence="8 9">
    <name type="scientific">Nelumbo nucifera</name>
    <name type="common">Sacred lotus</name>
    <dbReference type="NCBI Taxonomy" id="4432"/>
    <lineage>
        <taxon>Eukaryota</taxon>
        <taxon>Viridiplantae</taxon>
        <taxon>Streptophyta</taxon>
        <taxon>Embryophyta</taxon>
        <taxon>Tracheophyta</taxon>
        <taxon>Spermatophyta</taxon>
        <taxon>Magnoliopsida</taxon>
        <taxon>Proteales</taxon>
        <taxon>Nelumbonaceae</taxon>
        <taxon>Nelumbo</taxon>
    </lineage>
</organism>
<dbReference type="GeneID" id="104585722"/>
<accession>A0A1U7YTF8</accession>
<feature type="region of interest" description="Disordered" evidence="7">
    <location>
        <begin position="313"/>
        <end position="343"/>
    </location>
</feature>
<dbReference type="KEGG" id="nnu:104585722"/>
<dbReference type="PANTHER" id="PTHR16223">
    <property type="entry name" value="TRANSCRIPTION FACTOR BHLH83-RELATED"/>
    <property type="match status" value="1"/>
</dbReference>
<evidence type="ECO:0000313" key="8">
    <source>
        <dbReference type="Proteomes" id="UP000189703"/>
    </source>
</evidence>
<evidence type="ECO:0000256" key="4">
    <source>
        <dbReference type="ARBA" id="ARBA00023125"/>
    </source>
</evidence>
<dbReference type="PANTHER" id="PTHR16223:SF238">
    <property type="entry name" value="TRANSCRIPTION FACTOR BHLH114"/>
    <property type="match status" value="1"/>
</dbReference>
<protein>
    <submittedName>
        <fullName evidence="9">Transcription factor bHLH123-like</fullName>
    </submittedName>
</protein>
<evidence type="ECO:0000256" key="2">
    <source>
        <dbReference type="ARBA" id="ARBA00011738"/>
    </source>
</evidence>
<dbReference type="SUPFAM" id="SSF47459">
    <property type="entry name" value="HLH, helix-loop-helix DNA-binding domain"/>
    <property type="match status" value="1"/>
</dbReference>
<comment type="subcellular location">
    <subcellularLocation>
        <location evidence="1">Nucleus</location>
    </subcellularLocation>
</comment>
<name>A0A1U7YTF8_NELNU</name>
<dbReference type="FunFam" id="4.10.280.10:FF:000032">
    <property type="entry name" value="Transcription factor bHLH123 family"/>
    <property type="match status" value="1"/>
</dbReference>
<dbReference type="GO" id="GO:0005634">
    <property type="term" value="C:nucleus"/>
    <property type="evidence" value="ECO:0000318"/>
    <property type="project" value="GO_Central"/>
</dbReference>
<evidence type="ECO:0000256" key="5">
    <source>
        <dbReference type="ARBA" id="ARBA00023163"/>
    </source>
</evidence>
<dbReference type="FunCoup" id="A0A1U7YTF8">
    <property type="interactions" value="107"/>
</dbReference>
<evidence type="ECO:0000313" key="9">
    <source>
        <dbReference type="RefSeq" id="XP_010240994.1"/>
    </source>
</evidence>
<feature type="region of interest" description="Disordered" evidence="7">
    <location>
        <begin position="407"/>
        <end position="427"/>
    </location>
</feature>
<evidence type="ECO:0000256" key="6">
    <source>
        <dbReference type="ARBA" id="ARBA00023242"/>
    </source>
</evidence>
<keyword evidence="8" id="KW-1185">Reference proteome</keyword>
<evidence type="ECO:0000256" key="3">
    <source>
        <dbReference type="ARBA" id="ARBA00023015"/>
    </source>
</evidence>
<evidence type="ECO:0000256" key="1">
    <source>
        <dbReference type="ARBA" id="ARBA00004123"/>
    </source>
</evidence>
<dbReference type="Proteomes" id="UP000189703">
    <property type="component" value="Unplaced"/>
</dbReference>
<keyword evidence="5" id="KW-0804">Transcription</keyword>
<keyword evidence="6" id="KW-0539">Nucleus</keyword>
<reference evidence="9" key="1">
    <citation type="submission" date="2025-08" db="UniProtKB">
        <authorList>
            <consortium name="RefSeq"/>
        </authorList>
    </citation>
    <scope>IDENTIFICATION</scope>
</reference>
<gene>
    <name evidence="9" type="primary">LOC104585722</name>
</gene>
<dbReference type="AlphaFoldDB" id="A0A1U7YTF8"/>
<dbReference type="GO" id="GO:0046983">
    <property type="term" value="F:protein dimerization activity"/>
    <property type="evidence" value="ECO:0007669"/>
    <property type="project" value="InterPro"/>
</dbReference>
<keyword evidence="3" id="KW-0805">Transcription regulation</keyword>
<feature type="compositionally biased region" description="Basic and acidic residues" evidence="7">
    <location>
        <begin position="415"/>
        <end position="427"/>
    </location>
</feature>
<dbReference type="GO" id="GO:0000978">
    <property type="term" value="F:RNA polymerase II cis-regulatory region sequence-specific DNA binding"/>
    <property type="evidence" value="ECO:0000318"/>
    <property type="project" value="GO_Central"/>
</dbReference>
<dbReference type="eggNOG" id="ENOG502QRNH">
    <property type="taxonomic scope" value="Eukaryota"/>
</dbReference>
<proteinExistence type="predicted"/>
<dbReference type="Gene3D" id="4.10.280.10">
    <property type="entry name" value="Helix-loop-helix DNA-binding domain"/>
    <property type="match status" value="1"/>
</dbReference>